<evidence type="ECO:0000256" key="1">
    <source>
        <dbReference type="SAM" id="MobiDB-lite"/>
    </source>
</evidence>
<evidence type="ECO:0000313" key="3">
    <source>
        <dbReference type="Proteomes" id="UP000182259"/>
    </source>
</evidence>
<dbReference type="Proteomes" id="UP000182259">
    <property type="component" value="Chromosome I"/>
</dbReference>
<proteinExistence type="predicted"/>
<reference evidence="2 3" key="1">
    <citation type="submission" date="2016-10" db="EMBL/GenBank/DDBJ databases">
        <authorList>
            <person name="de Groot N.N."/>
        </authorList>
    </citation>
    <scope>NUCLEOTIDE SEQUENCE [LARGE SCALE GENOMIC DNA]</scope>
    <source>
        <strain evidence="2 3">PYCC 4715</strain>
    </source>
</reference>
<gene>
    <name evidence="2" type="ORF">SAMEA4029009_CIC11G00000000116</name>
</gene>
<accession>A0A1L0BDE6</accession>
<feature type="compositionally biased region" description="Polar residues" evidence="1">
    <location>
        <begin position="368"/>
        <end position="378"/>
    </location>
</feature>
<dbReference type="EMBL" id="LT635764">
    <property type="protein sequence ID" value="SGZ49449.1"/>
    <property type="molecule type" value="Genomic_DNA"/>
</dbReference>
<protein>
    <submittedName>
        <fullName evidence="2">CIC11C00000000116</fullName>
    </submittedName>
</protein>
<feature type="region of interest" description="Disordered" evidence="1">
    <location>
        <begin position="346"/>
        <end position="378"/>
    </location>
</feature>
<sequence>MNSPHGEDPATSAGNGHNIPSASFRKLLSSHLSIYNALTNPDLDLNLPNLPGSPLRNERYTPPPLDFPVAMEPLASFPLWLPINIVPEGKDLALQMLASSASPRPASASILSITSEEDNPSDSIVVVPSLKNATSKVMVFETDEEDDGDEYTYVGSLKSAYLHGDDKTLTSNSGNTKRHISAPKNLHSLFIMPKMSLSDSGKPVQLTILSTCNDALKVETQAMIDYIKNNMDMPLKVQVHHLVIAQSPLKFDISVLRNSNLLFLVNDGSLLFIEFMDALLQGGCENSLPKLTVINIMTTNYFINLFDMINNTRPHQIWKTPSLRSTKLLCKMKTYIDEELSDGTKGRHAQEFQTRSKKYTRNKKPECPQSTAESSSMYDSLTPTIKPDYKSIEKQIRSEMLMSLSYTNIDPLRLSSNLSHLRALVGAFKRYFSSSSSSLVPEDNEGLAIIRRNMWLICSFSVGIGVGVTVASGAVTSLGKGLSDLVRNLQPVQTSTNGTYQQLVAAESSVGTFAKSEMAEKLMDTVSECGCHISKVAVESIQILTDNTIVNSVIDYLSLAFKELKSLSMLAMQSAIGGLRKSSNIVLGMFW</sequence>
<name>A0A1L0BDE6_9ASCO</name>
<dbReference type="AlphaFoldDB" id="A0A1L0BDE6"/>
<evidence type="ECO:0000313" key="2">
    <source>
        <dbReference type="EMBL" id="SGZ49449.1"/>
    </source>
</evidence>
<organism evidence="2 3">
    <name type="scientific">Sungouiella intermedia</name>
    <dbReference type="NCBI Taxonomy" id="45354"/>
    <lineage>
        <taxon>Eukaryota</taxon>
        <taxon>Fungi</taxon>
        <taxon>Dikarya</taxon>
        <taxon>Ascomycota</taxon>
        <taxon>Saccharomycotina</taxon>
        <taxon>Pichiomycetes</taxon>
        <taxon>Metschnikowiaceae</taxon>
        <taxon>Sungouiella</taxon>
    </lineage>
</organism>